<dbReference type="Proteomes" id="UP000320762">
    <property type="component" value="Unassembled WGS sequence"/>
</dbReference>
<organism evidence="1 2">
    <name type="scientific">Schizophyllum amplum</name>
    <dbReference type="NCBI Taxonomy" id="97359"/>
    <lineage>
        <taxon>Eukaryota</taxon>
        <taxon>Fungi</taxon>
        <taxon>Dikarya</taxon>
        <taxon>Basidiomycota</taxon>
        <taxon>Agaricomycotina</taxon>
        <taxon>Agaricomycetes</taxon>
        <taxon>Agaricomycetidae</taxon>
        <taxon>Agaricales</taxon>
        <taxon>Schizophyllaceae</taxon>
        <taxon>Schizophyllum</taxon>
    </lineage>
</organism>
<proteinExistence type="predicted"/>
<keyword evidence="2" id="KW-1185">Reference proteome</keyword>
<evidence type="ECO:0000313" key="2">
    <source>
        <dbReference type="Proteomes" id="UP000320762"/>
    </source>
</evidence>
<dbReference type="AlphaFoldDB" id="A0A550CGU7"/>
<dbReference type="EMBL" id="VDMD01000008">
    <property type="protein sequence ID" value="TRM64032.1"/>
    <property type="molecule type" value="Genomic_DNA"/>
</dbReference>
<sequence length="142" mass="16639">MLDNSDNCQFLRELAFSDIEYSSQRITRRLRQLPSIEKLSITENIFSSGDPPVWLSLILALTRDGTRASDDFLPRLDDLELDYRFLVTTVIRADDVVRRMVDSRLCPRERDGKPLVCFRKFSCQRDRISLRPWRGNSPIDCR</sequence>
<gene>
    <name evidence="1" type="ORF">BD626DRAFT_493552</name>
</gene>
<evidence type="ECO:0000313" key="1">
    <source>
        <dbReference type="EMBL" id="TRM64032.1"/>
    </source>
</evidence>
<evidence type="ECO:0008006" key="3">
    <source>
        <dbReference type="Google" id="ProtNLM"/>
    </source>
</evidence>
<reference evidence="1 2" key="1">
    <citation type="journal article" date="2019" name="New Phytol.">
        <title>Comparative genomics reveals unique wood-decay strategies and fruiting body development in the Schizophyllaceae.</title>
        <authorList>
            <person name="Almasi E."/>
            <person name="Sahu N."/>
            <person name="Krizsan K."/>
            <person name="Balint B."/>
            <person name="Kovacs G.M."/>
            <person name="Kiss B."/>
            <person name="Cseklye J."/>
            <person name="Drula E."/>
            <person name="Henrissat B."/>
            <person name="Nagy I."/>
            <person name="Chovatia M."/>
            <person name="Adam C."/>
            <person name="LaButti K."/>
            <person name="Lipzen A."/>
            <person name="Riley R."/>
            <person name="Grigoriev I.V."/>
            <person name="Nagy L.G."/>
        </authorList>
    </citation>
    <scope>NUCLEOTIDE SEQUENCE [LARGE SCALE GENOMIC DNA]</scope>
    <source>
        <strain evidence="1 2">NL-1724</strain>
    </source>
</reference>
<accession>A0A550CGU7</accession>
<protein>
    <recommendedName>
        <fullName evidence="3">F-box domain-containing protein</fullName>
    </recommendedName>
</protein>
<comment type="caution">
    <text evidence="1">The sequence shown here is derived from an EMBL/GenBank/DDBJ whole genome shotgun (WGS) entry which is preliminary data.</text>
</comment>
<name>A0A550CGU7_9AGAR</name>